<organism evidence="3 4">
    <name type="scientific">Rhodoferax koreensis</name>
    <dbReference type="NCBI Taxonomy" id="1842727"/>
    <lineage>
        <taxon>Bacteria</taxon>
        <taxon>Pseudomonadati</taxon>
        <taxon>Pseudomonadota</taxon>
        <taxon>Betaproteobacteria</taxon>
        <taxon>Burkholderiales</taxon>
        <taxon>Comamonadaceae</taxon>
        <taxon>Rhodoferax</taxon>
    </lineage>
</organism>
<dbReference type="EMBL" id="CP019236">
    <property type="protein sequence ID" value="APW38667.1"/>
    <property type="molecule type" value="Genomic_DNA"/>
</dbReference>
<name>A0A1P8JY42_9BURK</name>
<dbReference type="Proteomes" id="UP000186609">
    <property type="component" value="Chromosome"/>
</dbReference>
<feature type="chain" id="PRO_5012523752" evidence="2">
    <location>
        <begin position="26"/>
        <end position="445"/>
    </location>
</feature>
<gene>
    <name evidence="3" type="ORF">RD110_16875</name>
</gene>
<keyword evidence="4" id="KW-1185">Reference proteome</keyword>
<evidence type="ECO:0000256" key="1">
    <source>
        <dbReference type="SAM" id="MobiDB-lite"/>
    </source>
</evidence>
<dbReference type="KEGG" id="rhy:RD110_16875"/>
<evidence type="ECO:0000313" key="4">
    <source>
        <dbReference type="Proteomes" id="UP000186609"/>
    </source>
</evidence>
<reference evidence="3 4" key="1">
    <citation type="submission" date="2017-01" db="EMBL/GenBank/DDBJ databases">
        <authorList>
            <person name="Mah S.A."/>
            <person name="Swanson W.J."/>
            <person name="Moy G.W."/>
            <person name="Vacquier V.D."/>
        </authorList>
    </citation>
    <scope>NUCLEOTIDE SEQUENCE [LARGE SCALE GENOMIC DNA]</scope>
    <source>
        <strain evidence="3 4">DCY110</strain>
    </source>
</reference>
<protein>
    <submittedName>
        <fullName evidence="3">Acetate kinase</fullName>
    </submittedName>
</protein>
<evidence type="ECO:0000256" key="2">
    <source>
        <dbReference type="SAM" id="SignalP"/>
    </source>
</evidence>
<feature type="region of interest" description="Disordered" evidence="1">
    <location>
        <begin position="85"/>
        <end position="113"/>
    </location>
</feature>
<keyword evidence="3" id="KW-0808">Transferase</keyword>
<dbReference type="GO" id="GO:0016301">
    <property type="term" value="F:kinase activity"/>
    <property type="evidence" value="ECO:0007669"/>
    <property type="project" value="UniProtKB-KW"/>
</dbReference>
<dbReference type="AlphaFoldDB" id="A0A1P8JY42"/>
<accession>A0A1P8JY42</accession>
<proteinExistence type="predicted"/>
<feature type="signal peptide" evidence="2">
    <location>
        <begin position="1"/>
        <end position="25"/>
    </location>
</feature>
<evidence type="ECO:0000313" key="3">
    <source>
        <dbReference type="EMBL" id="APW38667.1"/>
    </source>
</evidence>
<dbReference type="STRING" id="1842727.RD110_16875"/>
<sequence>MKNWRLGPPSVLGVCSSMIFSFVHAQTPPVAQESPSASALSTDERIEALQRQVSEQGRQLELLRRQMAEQADQAARLNAARERAARQAIRDGSVQGQSAAVEPAQAQPPSDATQSVRVGVAPAAPEVPAANVAQLFDQPGVLTPRGKFVFEPSFQYGYSSSNRVALVGYTVIPALLIGLIDVREVKRTVFTGAVTGRWGVSNRLEAEIKVPYVYRSDDTVSREIFTGSAFDNVFNTKGQAIGDIEFAARYQLNQPQPDNPYYIGSLRYKTRTGKSPFDVVTDCQTRCVGNTTGTGLPLDLPTGSGFNSLQAGLTWLFPSDPAVFFGGVSYTRNFQRSNVSRLVLNGERESLGSVKPGDALGLNFGMGLALNDKSTFSVGLDLNSVGKTRLNGAPLAGSVRTQLASLLLGYSYRISPTKTLNVSAAAGLTPDTPNFTLTVRLPITF</sequence>
<keyword evidence="2" id="KW-0732">Signal</keyword>
<keyword evidence="3" id="KW-0418">Kinase</keyword>